<dbReference type="Pfam" id="PF05548">
    <property type="entry name" value="Peptidase_M11"/>
    <property type="match status" value="1"/>
</dbReference>
<dbReference type="InterPro" id="IPR008752">
    <property type="entry name" value="Peptidase_M11"/>
</dbReference>
<name>A0A835XUD1_9CHLO</name>
<feature type="domain" description="Peptidase M11 gametolysin" evidence="1">
    <location>
        <begin position="115"/>
        <end position="365"/>
    </location>
</feature>
<dbReference type="AlphaFoldDB" id="A0A835XUD1"/>
<organism evidence="2 3">
    <name type="scientific">Edaphochlamys debaryana</name>
    <dbReference type="NCBI Taxonomy" id="47281"/>
    <lineage>
        <taxon>Eukaryota</taxon>
        <taxon>Viridiplantae</taxon>
        <taxon>Chlorophyta</taxon>
        <taxon>core chlorophytes</taxon>
        <taxon>Chlorophyceae</taxon>
        <taxon>CS clade</taxon>
        <taxon>Chlamydomonadales</taxon>
        <taxon>Chlamydomonadales incertae sedis</taxon>
        <taxon>Edaphochlamys</taxon>
    </lineage>
</organism>
<sequence length="414" mass="46205">MSDNHLFETAWFLIRQNDSMSFQLLPGQPRNPVTQQLVPVGSAVRLLCTPAPLPYTCANVSNVTVTFSPSASRGLAVNVTVNLLVVVLRLSDSEECSGSEGADVTRLSDMLWGPRGVAEQLQTCSYGNMRLNQQRSQVRELTLQCRWDVMLCDHIATSNIARQEVRRLIPNLNAFTHFMYVMPDASACQFQGISEQLGRTSWIRPGDLGVFKPGTVMQELLHNYGLYHGWRDDTEYVDGSTFMGMAQSACPSAPELLRLGWATPLAVLNRNLLPEATLDVYNVTIPATQAGPAGVTVRILPDWLPGDAYTKNLYLSLRTRVNGDWQMDEEYVDQLSIHEALRAADNGAGSSTEDPRFNLVALLEQGTKLTLDSYRLVVQARELLVDSKARRMMVDVCRFRFRSTECRMPPIPTM</sequence>
<comment type="caution">
    <text evidence="2">The sequence shown here is derived from an EMBL/GenBank/DDBJ whole genome shotgun (WGS) entry which is preliminary data.</text>
</comment>
<dbReference type="Proteomes" id="UP000612055">
    <property type="component" value="Unassembled WGS sequence"/>
</dbReference>
<proteinExistence type="predicted"/>
<evidence type="ECO:0000313" key="2">
    <source>
        <dbReference type="EMBL" id="KAG2489847.1"/>
    </source>
</evidence>
<evidence type="ECO:0000313" key="3">
    <source>
        <dbReference type="Proteomes" id="UP000612055"/>
    </source>
</evidence>
<accession>A0A835XUD1</accession>
<protein>
    <recommendedName>
        <fullName evidence="1">Peptidase M11 gametolysin domain-containing protein</fullName>
    </recommendedName>
</protein>
<dbReference type="EMBL" id="JAEHOE010000068">
    <property type="protein sequence ID" value="KAG2489847.1"/>
    <property type="molecule type" value="Genomic_DNA"/>
</dbReference>
<reference evidence="2" key="1">
    <citation type="journal article" date="2020" name="bioRxiv">
        <title>Comparative genomics of Chlamydomonas.</title>
        <authorList>
            <person name="Craig R.J."/>
            <person name="Hasan A.R."/>
            <person name="Ness R.W."/>
            <person name="Keightley P.D."/>
        </authorList>
    </citation>
    <scope>NUCLEOTIDE SEQUENCE</scope>
    <source>
        <strain evidence="2">CCAP 11/70</strain>
    </source>
</reference>
<gene>
    <name evidence="2" type="ORF">HYH03_011650</name>
</gene>
<keyword evidence="3" id="KW-1185">Reference proteome</keyword>
<evidence type="ECO:0000259" key="1">
    <source>
        <dbReference type="Pfam" id="PF05548"/>
    </source>
</evidence>